<organism evidence="2 3">
    <name type="scientific">Anaerobutyricum hallii</name>
    <dbReference type="NCBI Taxonomy" id="39488"/>
    <lineage>
        <taxon>Bacteria</taxon>
        <taxon>Bacillati</taxon>
        <taxon>Bacillota</taxon>
        <taxon>Clostridia</taxon>
        <taxon>Lachnospirales</taxon>
        <taxon>Lachnospiraceae</taxon>
        <taxon>Anaerobutyricum</taxon>
    </lineage>
</organism>
<keyword evidence="3" id="KW-1185">Reference proteome</keyword>
<evidence type="ECO:0000313" key="2">
    <source>
        <dbReference type="EMBL" id="SOB73875.1"/>
    </source>
</evidence>
<proteinExistence type="predicted"/>
<dbReference type="Proteomes" id="UP000217549">
    <property type="component" value="Chromosome I"/>
</dbReference>
<evidence type="ECO:0000256" key="1">
    <source>
        <dbReference type="SAM" id="Coils"/>
    </source>
</evidence>
<name>A0A285Q116_9FIRM</name>
<accession>A0A285Q116</accession>
<dbReference type="RefSeq" id="WP_021906140.1">
    <property type="nucleotide sequence ID" value="NZ_JAFIKU010000067.1"/>
</dbReference>
<reference evidence="3" key="1">
    <citation type="submission" date="2017-09" db="EMBL/GenBank/DDBJ databases">
        <authorList>
            <person name="Shetty A S."/>
        </authorList>
    </citation>
    <scope>NUCLEOTIDE SEQUENCE [LARGE SCALE GENOMIC DNA]</scope>
</reference>
<protein>
    <submittedName>
        <fullName evidence="2">Uncharacterized protein</fullName>
    </submittedName>
</protein>
<sequence length="258" mass="30428">MDMKEKNDIFIDNTNLQGRMSVFHDKLRKHLSNEYLFLSEKKDNLENEILQLKMEKEQKDKTLFPNIGKKDVRKYFSPLNISEIDEDQKDEKEKQLLANISRISEEAEMLDGRMLEIKDFLQDIETMLDDDSKDSLSGFLLKKEKNRITVEDFYKKHETHPELLKNLKELVTFFQDRYDELEILLEFEDEGIQLETRVVANILRQLTINIVSAVEDYDISMILIEGKVTEEKIILTLNCMCEDGPVDTFKISYDIDRG</sequence>
<evidence type="ECO:0000313" key="3">
    <source>
        <dbReference type="Proteomes" id="UP000217549"/>
    </source>
</evidence>
<feature type="coiled-coil region" evidence="1">
    <location>
        <begin position="28"/>
        <end position="62"/>
    </location>
</feature>
<keyword evidence="1" id="KW-0175">Coiled coil</keyword>
<dbReference type="STRING" id="39488.ERS852450_01112"/>
<dbReference type="EMBL" id="LT907978">
    <property type="protein sequence ID" value="SOB73875.1"/>
    <property type="molecule type" value="Genomic_DNA"/>
</dbReference>
<dbReference type="KEGG" id="ehl:EHLA_3328"/>
<gene>
    <name evidence="2" type="ORF">EHLA_3328</name>
</gene>
<dbReference type="AlphaFoldDB" id="A0A285Q116"/>